<dbReference type="SUPFAM" id="SSF56935">
    <property type="entry name" value="Porins"/>
    <property type="match status" value="1"/>
</dbReference>
<feature type="chain" id="PRO_5023811965" evidence="4">
    <location>
        <begin position="21"/>
        <end position="334"/>
    </location>
</feature>
<evidence type="ECO:0000259" key="5">
    <source>
        <dbReference type="Pfam" id="PF13609"/>
    </source>
</evidence>
<evidence type="ECO:0000256" key="4">
    <source>
        <dbReference type="SAM" id="SignalP"/>
    </source>
</evidence>
<dbReference type="GO" id="GO:0015288">
    <property type="term" value="F:porin activity"/>
    <property type="evidence" value="ECO:0007669"/>
    <property type="project" value="InterPro"/>
</dbReference>
<evidence type="ECO:0000313" key="7">
    <source>
        <dbReference type="Proteomes" id="UP000327424"/>
    </source>
</evidence>
<gene>
    <name evidence="6" type="ORF">FR932_12530</name>
</gene>
<dbReference type="InterPro" id="IPR033900">
    <property type="entry name" value="Gram_neg_porin_domain"/>
</dbReference>
<evidence type="ECO:0000256" key="3">
    <source>
        <dbReference type="ARBA" id="ARBA00023136"/>
    </source>
</evidence>
<dbReference type="KEGG" id="mmaa:FR932_12530"/>
<keyword evidence="3" id="KW-0472">Membrane</keyword>
<accession>A0A5J6WNY3</accession>
<dbReference type="GO" id="GO:0009279">
    <property type="term" value="C:cell outer membrane"/>
    <property type="evidence" value="ECO:0007669"/>
    <property type="project" value="UniProtKB-SubCell"/>
</dbReference>
<dbReference type="AlphaFoldDB" id="A0A5J6WNY3"/>
<dbReference type="OrthoDB" id="8173690at2"/>
<proteinExistence type="predicted"/>
<dbReference type="PANTHER" id="PTHR34501:SF2">
    <property type="entry name" value="OUTER MEMBRANE PORIN F-RELATED"/>
    <property type="match status" value="1"/>
</dbReference>
<evidence type="ECO:0000256" key="1">
    <source>
        <dbReference type="ARBA" id="ARBA00004571"/>
    </source>
</evidence>
<dbReference type="PANTHER" id="PTHR34501">
    <property type="entry name" value="PROTEIN YDDL-RELATED"/>
    <property type="match status" value="1"/>
</dbReference>
<dbReference type="Proteomes" id="UP000327424">
    <property type="component" value="Chromosome"/>
</dbReference>
<sequence length="334" mass="36984">MKKTLLVTVILISLVPAAQATVNVYKDDVNQVDLYGRAYAAYLYQDREGTESDGRSDSYFRTGFKAFSNLAGDLTALGHIEMQFESRDNSDANSESKTRLMYAGLKNDKGQLTFGRNYAADEIIADWADAGTTNYSGNPALGNLGRQANILKLETKVLDDNLNLVAHVQPESSVDTRTGKNSQSSYAFGGVYGFDFGLELGATYTGVMTENYTLNSDYDRSTIFVAARYKLKGLTASIVGDSTSVATPNTVTEDKDSNDWFAYELSLAYHLDKLTGTVTYKQRDTDSFNDNTVDQTALGFAYKFNSNFRLVTEYVIDGVDGEENQWHMAARYDF</sequence>
<evidence type="ECO:0000256" key="2">
    <source>
        <dbReference type="ARBA" id="ARBA00022729"/>
    </source>
</evidence>
<evidence type="ECO:0000313" key="6">
    <source>
        <dbReference type="EMBL" id="QFI38615.1"/>
    </source>
</evidence>
<comment type="subcellular location">
    <subcellularLocation>
        <location evidence="1">Cell outer membrane</location>
        <topology evidence="1">Multi-pass membrane protein</topology>
    </subcellularLocation>
</comment>
<name>A0A5J6WNY3_MORMI</name>
<feature type="signal peptide" evidence="4">
    <location>
        <begin position="1"/>
        <end position="20"/>
    </location>
</feature>
<feature type="domain" description="Porin" evidence="5">
    <location>
        <begin position="13"/>
        <end position="314"/>
    </location>
</feature>
<keyword evidence="7" id="KW-1185">Reference proteome</keyword>
<dbReference type="Gene3D" id="2.40.160.10">
    <property type="entry name" value="Porin"/>
    <property type="match status" value="1"/>
</dbReference>
<dbReference type="CDD" id="cd00342">
    <property type="entry name" value="gram_neg_porins"/>
    <property type="match status" value="1"/>
</dbReference>
<keyword evidence="2 4" id="KW-0732">Signal</keyword>
<protein>
    <submittedName>
        <fullName evidence="6">Porin</fullName>
    </submittedName>
</protein>
<dbReference type="Pfam" id="PF13609">
    <property type="entry name" value="Porin_4"/>
    <property type="match status" value="1"/>
</dbReference>
<organism evidence="6 7">
    <name type="scientific">Moritella marina ATCC 15381</name>
    <dbReference type="NCBI Taxonomy" id="1202962"/>
    <lineage>
        <taxon>Bacteria</taxon>
        <taxon>Pseudomonadati</taxon>
        <taxon>Pseudomonadota</taxon>
        <taxon>Gammaproteobacteria</taxon>
        <taxon>Alteromonadales</taxon>
        <taxon>Moritellaceae</taxon>
        <taxon>Moritella</taxon>
    </lineage>
</organism>
<dbReference type="RefSeq" id="WP_019439442.1">
    <property type="nucleotide sequence ID" value="NZ_ALOE01000002.1"/>
</dbReference>
<dbReference type="InterPro" id="IPR050298">
    <property type="entry name" value="Gram-neg_bact_OMP"/>
</dbReference>
<dbReference type="EMBL" id="CP044399">
    <property type="protein sequence ID" value="QFI38615.1"/>
    <property type="molecule type" value="Genomic_DNA"/>
</dbReference>
<reference evidence="6 7" key="1">
    <citation type="submission" date="2019-09" db="EMBL/GenBank/DDBJ databases">
        <title>Hybrid Assembly of the complete Genome of the Deep-Sea Bacterium Moritella marina from long Nanopore and Illumina reads.</title>
        <authorList>
            <person name="Magin S."/>
            <person name="Georgoulis A."/>
            <person name="Papadimitriou K."/>
            <person name="Iliakis G."/>
            <person name="Vorgias C.E."/>
        </authorList>
    </citation>
    <scope>NUCLEOTIDE SEQUENCE [LARGE SCALE GENOMIC DNA]</scope>
    <source>
        <strain evidence="6 7">MP-1</strain>
    </source>
</reference>
<dbReference type="InterPro" id="IPR023614">
    <property type="entry name" value="Porin_dom_sf"/>
</dbReference>